<dbReference type="PANTHER" id="PTHR12993:SF11">
    <property type="entry name" value="N-ACETYLGLUCOSAMINYL-PHOSPHATIDYLINOSITOL DE-N-ACETYLASE"/>
    <property type="match status" value="1"/>
</dbReference>
<dbReference type="Proteomes" id="UP001174196">
    <property type="component" value="Unassembled WGS sequence"/>
</dbReference>
<dbReference type="RefSeq" id="WP_301237813.1">
    <property type="nucleotide sequence ID" value="NZ_JANRHH010000019.1"/>
</dbReference>
<organism evidence="1 2">
    <name type="scientific">Polycladomyces subterraneus</name>
    <dbReference type="NCBI Taxonomy" id="1016997"/>
    <lineage>
        <taxon>Bacteria</taxon>
        <taxon>Bacillati</taxon>
        <taxon>Bacillota</taxon>
        <taxon>Bacilli</taxon>
        <taxon>Bacillales</taxon>
        <taxon>Thermoactinomycetaceae</taxon>
        <taxon>Polycladomyces</taxon>
    </lineage>
</organism>
<evidence type="ECO:0000313" key="2">
    <source>
        <dbReference type="Proteomes" id="UP001174196"/>
    </source>
</evidence>
<dbReference type="EMBL" id="JANRHH010000019">
    <property type="protein sequence ID" value="MDN4593102.1"/>
    <property type="molecule type" value="Genomic_DNA"/>
</dbReference>
<name>A0ABT8IL24_9BACL</name>
<protein>
    <submittedName>
        <fullName evidence="1">PIG-L family deacetylase</fullName>
    </submittedName>
</protein>
<comment type="caution">
    <text evidence="1">The sequence shown here is derived from an EMBL/GenBank/DDBJ whole genome shotgun (WGS) entry which is preliminary data.</text>
</comment>
<dbReference type="InterPro" id="IPR003737">
    <property type="entry name" value="GlcNAc_PI_deacetylase-related"/>
</dbReference>
<dbReference type="PANTHER" id="PTHR12993">
    <property type="entry name" value="N-ACETYLGLUCOSAMINYL-PHOSPHATIDYLINOSITOL DE-N-ACETYLASE-RELATED"/>
    <property type="match status" value="1"/>
</dbReference>
<evidence type="ECO:0000313" key="1">
    <source>
        <dbReference type="EMBL" id="MDN4593102.1"/>
    </source>
</evidence>
<dbReference type="Pfam" id="PF02585">
    <property type="entry name" value="PIG-L"/>
    <property type="match status" value="1"/>
</dbReference>
<gene>
    <name evidence="1" type="ORF">NWF35_04160</name>
</gene>
<accession>A0ABT8IL24</accession>
<sequence>MKPKHRRQRKLIGILLTLAVVASAIIYRPVLADWWMAFQPARFSQLKLGDRILIAAPHPDDETIATGGVIQRALRQGKRVIVVWMTTGDGYRLAVERDFGILRPLPANYRELGLLRHRETLQAGHRLGLKNGEMLFLGFPDGGTRALWTDHWDFTHPYQALNGSAKVPYSFAYAPGVPYCGEQAVREWVELIRRYRPTDVFYPDPNDNHPDHWGTGAFVQYALAQLRLPVKEWTYLVHRGDYPQPWLYDPYLKLHPPYLFHNEGTKWVEEQVDKEEEVRKNAALHQYASQEKVLGWFLEAFVRKDEVFGQYPKPYIQMIRGGLSGGKWLFRDPENGVWHRWLHPDGDIEQVGMMDDTERVWFGLQTAAPISQRMRYTIHARLFAADGVRRLDWSVSEGHLQAERLAFNSLSLPKGNLVRIHGNEMWVGVPRFLFQGVDQIFLSTESEEGGRQIDRTGWRMVRYRGG</sequence>
<dbReference type="SUPFAM" id="SSF102588">
    <property type="entry name" value="LmbE-like"/>
    <property type="match status" value="1"/>
</dbReference>
<reference evidence="1" key="1">
    <citation type="submission" date="2022-08" db="EMBL/GenBank/DDBJ databases">
        <title>Polycladomyces zharkentsis sp. nov., a novel thermophilic CMC and starch-degrading bacterium isolated from a geothermal spring in Kazakhstan.</title>
        <authorList>
            <person name="Mashzhan A."/>
            <person name="Kistaubaeva A."/>
            <person name="Javier-Lopez R."/>
            <person name="Birkeland N.-K."/>
        </authorList>
    </citation>
    <scope>NUCLEOTIDE SEQUENCE</scope>
    <source>
        <strain evidence="1">KSR 13</strain>
    </source>
</reference>
<dbReference type="Gene3D" id="3.40.50.10320">
    <property type="entry name" value="LmbE-like"/>
    <property type="match status" value="1"/>
</dbReference>
<dbReference type="InterPro" id="IPR024078">
    <property type="entry name" value="LmbE-like_dom_sf"/>
</dbReference>
<keyword evidence="2" id="KW-1185">Reference proteome</keyword>
<proteinExistence type="predicted"/>